<feature type="transmembrane region" description="Helical" evidence="1">
    <location>
        <begin position="65"/>
        <end position="83"/>
    </location>
</feature>
<dbReference type="RefSeq" id="WP_144351287.1">
    <property type="nucleotide sequence ID" value="NZ_CP036259.1"/>
</dbReference>
<sequence length="161" mass="17339">MANQIEKVLWSIAFPGFGQILNGKLVKGVIFLGLEFLINVKANLNQAIVFSFIGDIDQAILITNYQWVMFYPCIYSFAIWDAFRDAGGGKAAYAYLPCVFSAYFGTLGVVYSTVVVVFGTLLGPILLGLIGLAGGAVLGGIVKTLINSRTNSKLQKITTAE</sequence>
<feature type="transmembrane region" description="Helical" evidence="1">
    <location>
        <begin position="95"/>
        <end position="119"/>
    </location>
</feature>
<evidence type="ECO:0000256" key="1">
    <source>
        <dbReference type="SAM" id="Phobius"/>
    </source>
</evidence>
<dbReference type="OrthoDB" id="1681794at2"/>
<keyword evidence="1" id="KW-1133">Transmembrane helix</keyword>
<reference evidence="2 3" key="1">
    <citation type="submission" date="2019-02" db="EMBL/GenBank/DDBJ databases">
        <title>Closed genome of Sporomusa termitida DSM 4440.</title>
        <authorList>
            <person name="Poehlein A."/>
            <person name="Daniel R."/>
        </authorList>
    </citation>
    <scope>NUCLEOTIDE SEQUENCE [LARGE SCALE GENOMIC DNA]</scope>
    <source>
        <strain evidence="2 3">DSM 4440</strain>
    </source>
</reference>
<feature type="transmembrane region" description="Helical" evidence="1">
    <location>
        <begin position="125"/>
        <end position="146"/>
    </location>
</feature>
<evidence type="ECO:0000313" key="2">
    <source>
        <dbReference type="EMBL" id="QDR81840.1"/>
    </source>
</evidence>
<accession>A0A517DWW0</accession>
<name>A0A517DWW0_9FIRM</name>
<keyword evidence="1" id="KW-0472">Membrane</keyword>
<keyword evidence="1" id="KW-0812">Transmembrane</keyword>
<evidence type="ECO:0000313" key="3">
    <source>
        <dbReference type="Proteomes" id="UP000320776"/>
    </source>
</evidence>
<proteinExistence type="predicted"/>
<keyword evidence="3" id="KW-1185">Reference proteome</keyword>
<gene>
    <name evidence="2" type="ORF">SPTER_32570</name>
</gene>
<dbReference type="Proteomes" id="UP000320776">
    <property type="component" value="Chromosome"/>
</dbReference>
<dbReference type="KEGG" id="sted:SPTER_32570"/>
<dbReference type="AlphaFoldDB" id="A0A517DWW0"/>
<dbReference type="EMBL" id="CP036259">
    <property type="protein sequence ID" value="QDR81840.1"/>
    <property type="molecule type" value="Genomic_DNA"/>
</dbReference>
<protein>
    <submittedName>
        <fullName evidence="2">Uncharacterized protein</fullName>
    </submittedName>
</protein>
<organism evidence="2 3">
    <name type="scientific">Sporomusa termitida</name>
    <dbReference type="NCBI Taxonomy" id="2377"/>
    <lineage>
        <taxon>Bacteria</taxon>
        <taxon>Bacillati</taxon>
        <taxon>Bacillota</taxon>
        <taxon>Negativicutes</taxon>
        <taxon>Selenomonadales</taxon>
        <taxon>Sporomusaceae</taxon>
        <taxon>Sporomusa</taxon>
    </lineage>
</organism>